<comment type="caution">
    <text evidence="5">The sequence shown here is derived from an EMBL/GenBank/DDBJ whole genome shotgun (WGS) entry which is preliminary data.</text>
</comment>
<dbReference type="AlphaFoldDB" id="A0ABD0M351"/>
<evidence type="ECO:0008006" key="7">
    <source>
        <dbReference type="Google" id="ProtNLM"/>
    </source>
</evidence>
<dbReference type="PANTHER" id="PTHR12988">
    <property type="entry name" value="SPHINGOMYELIN PHOSPHODIESTERASE 4"/>
    <property type="match status" value="1"/>
</dbReference>
<name>A0ABD0M351_9CAEN</name>
<gene>
    <name evidence="5" type="ORF">BaRGS_00002830</name>
</gene>
<dbReference type="InterPro" id="IPR024129">
    <property type="entry name" value="Sphingomy_SMPD4"/>
</dbReference>
<evidence type="ECO:0000256" key="3">
    <source>
        <dbReference type="ARBA" id="ARBA00022989"/>
    </source>
</evidence>
<keyword evidence="3" id="KW-1133">Transmembrane helix</keyword>
<comment type="subcellular location">
    <subcellularLocation>
        <location evidence="1">Membrane</location>
        <topology evidence="1">Single-pass membrane protein</topology>
    </subcellularLocation>
</comment>
<sequence length="686" mass="78674">MELFGLIEFTGLQQQQCAGGASIQNESYQIQGLQSKTLLQKCRETEDLIKRTSTKELRLVFPALLQSIFGFENEPGWGIERLSRPQHGYDFELLRSLLGPDGPVMNLVYSLQADPYTTYEFPFKFLPGPSRHTIEEGAVPVFYVNKLQTHGFAVPALALNAFELYMFHFAYALVSPHWQQTGTTWTTLYDYLYPTLVDDYLTFFLPLDRKTLPPMPHVPAPVRSPVSQAALPGRQVPRVAAYSPPRVTQRVSLFKPSFTLAQKQHSQSSPVLDNTEAETWRSETMLQIFVEFWLNQNSLMSDVPTFSHGAVEHFMPSLNQVKIVRLLVKYLHYFANSCQPLFWRPGSAIFSHGATPIDQHKRSKDPRYREPESRERNVEEKWDQFIEDNLLFYTVLFQEFVPRVYRMDLTSPQSAYMLFRVYSLPNLGVQMILRGEFLVHIKVVLALLVLWYETLCLTHLSDMEIPGFQYSPLFADRFRYIRVLQALATVTAPTSAAVSSRRSKGWFWSLFSDDEGGESGGDTRRLPQHLETAALNLCKIFSLPMPRGLPSGGETHELSGHNDSTMVEEEDDMPDCVQTEDGPQLTPLGRYQIVNNLKRFRNWQTGDPDLQPIRSYENAALVRLLYQLCLAINFHFGRQIWSIYNRPDFLGRLAKVYLAPPLSPNHRISHPCHMQQRRLFGSRGSA</sequence>
<protein>
    <recommendedName>
        <fullName evidence="7">Sphingomyelin phosphodiesterase 4</fullName>
    </recommendedName>
</protein>
<reference evidence="5 6" key="1">
    <citation type="journal article" date="2023" name="Sci. Data">
        <title>Genome assembly of the Korean intertidal mud-creeper Batillaria attramentaria.</title>
        <authorList>
            <person name="Patra A.K."/>
            <person name="Ho P.T."/>
            <person name="Jun S."/>
            <person name="Lee S.J."/>
            <person name="Kim Y."/>
            <person name="Won Y.J."/>
        </authorList>
    </citation>
    <scope>NUCLEOTIDE SEQUENCE [LARGE SCALE GENOMIC DNA]</scope>
    <source>
        <strain evidence="5">Wonlab-2016</strain>
    </source>
</reference>
<proteinExistence type="predicted"/>
<evidence type="ECO:0000256" key="2">
    <source>
        <dbReference type="ARBA" id="ARBA00022692"/>
    </source>
</evidence>
<organism evidence="5 6">
    <name type="scientific">Batillaria attramentaria</name>
    <dbReference type="NCBI Taxonomy" id="370345"/>
    <lineage>
        <taxon>Eukaryota</taxon>
        <taxon>Metazoa</taxon>
        <taxon>Spiralia</taxon>
        <taxon>Lophotrochozoa</taxon>
        <taxon>Mollusca</taxon>
        <taxon>Gastropoda</taxon>
        <taxon>Caenogastropoda</taxon>
        <taxon>Sorbeoconcha</taxon>
        <taxon>Cerithioidea</taxon>
        <taxon>Batillariidae</taxon>
        <taxon>Batillaria</taxon>
    </lineage>
</organism>
<evidence type="ECO:0000256" key="1">
    <source>
        <dbReference type="ARBA" id="ARBA00004167"/>
    </source>
</evidence>
<keyword evidence="4" id="KW-0472">Membrane</keyword>
<dbReference type="Pfam" id="PF14724">
    <property type="entry name" value="mit_SMPDase"/>
    <property type="match status" value="4"/>
</dbReference>
<evidence type="ECO:0000256" key="4">
    <source>
        <dbReference type="ARBA" id="ARBA00023136"/>
    </source>
</evidence>
<evidence type="ECO:0000313" key="6">
    <source>
        <dbReference type="Proteomes" id="UP001519460"/>
    </source>
</evidence>
<dbReference type="GO" id="GO:0016020">
    <property type="term" value="C:membrane"/>
    <property type="evidence" value="ECO:0007669"/>
    <property type="project" value="UniProtKB-SubCell"/>
</dbReference>
<keyword evidence="6" id="KW-1185">Reference proteome</keyword>
<evidence type="ECO:0000313" key="5">
    <source>
        <dbReference type="EMBL" id="KAK7506108.1"/>
    </source>
</evidence>
<accession>A0ABD0M351</accession>
<dbReference type="Proteomes" id="UP001519460">
    <property type="component" value="Unassembled WGS sequence"/>
</dbReference>
<dbReference type="EMBL" id="JACVVK020000008">
    <property type="protein sequence ID" value="KAK7506108.1"/>
    <property type="molecule type" value="Genomic_DNA"/>
</dbReference>
<dbReference type="PANTHER" id="PTHR12988:SF6">
    <property type="entry name" value="SPHINGOMYELIN PHOSPHODIESTERASE 4"/>
    <property type="match status" value="1"/>
</dbReference>
<keyword evidence="2" id="KW-0812">Transmembrane</keyword>